<evidence type="ECO:0000313" key="4">
    <source>
        <dbReference type="Proteomes" id="UP000535890"/>
    </source>
</evidence>
<keyword evidence="2" id="KW-0812">Transmembrane</keyword>
<accession>A0A7Y9DWB3</accession>
<evidence type="ECO:0000256" key="1">
    <source>
        <dbReference type="SAM" id="MobiDB-lite"/>
    </source>
</evidence>
<name>A0A7Y9DWB3_9PSEU</name>
<feature type="region of interest" description="Disordered" evidence="1">
    <location>
        <begin position="211"/>
        <end position="245"/>
    </location>
</feature>
<dbReference type="Proteomes" id="UP000535890">
    <property type="component" value="Unassembled WGS sequence"/>
</dbReference>
<evidence type="ECO:0000313" key="3">
    <source>
        <dbReference type="EMBL" id="NYD36422.1"/>
    </source>
</evidence>
<keyword evidence="2" id="KW-0472">Membrane</keyword>
<proteinExistence type="predicted"/>
<keyword evidence="2" id="KW-1133">Transmembrane helix</keyword>
<evidence type="ECO:0000256" key="2">
    <source>
        <dbReference type="SAM" id="Phobius"/>
    </source>
</evidence>
<protein>
    <submittedName>
        <fullName evidence="3">Uncharacterized protein</fullName>
    </submittedName>
</protein>
<keyword evidence="4" id="KW-1185">Reference proteome</keyword>
<dbReference type="EMBL" id="JACCBN010000001">
    <property type="protein sequence ID" value="NYD36422.1"/>
    <property type="molecule type" value="Genomic_DNA"/>
</dbReference>
<reference evidence="3 4" key="1">
    <citation type="submission" date="2020-07" db="EMBL/GenBank/DDBJ databases">
        <title>Sequencing the genomes of 1000 actinobacteria strains.</title>
        <authorList>
            <person name="Klenk H.-P."/>
        </authorList>
    </citation>
    <scope>NUCLEOTIDE SEQUENCE [LARGE SCALE GENOMIC DNA]</scope>
    <source>
        <strain evidence="3 4">DSM 45772</strain>
    </source>
</reference>
<gene>
    <name evidence="3" type="ORF">BJ983_002524</name>
</gene>
<sequence>MLLVAPDPRHGIAPERVRRVRRLLDGLPTAPGVAVALPGGPDGVLDALVLRPDGVLGLVPAGDRVPVLTTGGAGGVQDRAAAEIDRLLALADPTPTAPRQVVPVVDRAVPDRADPERTAEDRAIGVATAAGLVLTASSGPTVLDAAEVRRLFAAWRLAGFVPDPVDLAAAGFPGSLPPGAVPAARSAAVSNPGGPLARPTTAPIAVADPTPAGIAVPEVGGPGGGPEESPRLGGLPTDSRRRRRARREVTLPTWMATWRGLGVAAVVAFGLALGVAVLVVRGTGATPEEISADPVRVVDGVSWTQRVVTSDPTCDGHAYGLAVQFLAERPCTQLDRALWTADADGTPVVASVAVVRMHDAASAAALKSLVDSSGTGNVADLLREGRGYPGAPAALSGAGYASTQLGEVVVITETDGTGGARVPEPTLDRVARTALGLR</sequence>
<comment type="caution">
    <text evidence="3">The sequence shown here is derived from an EMBL/GenBank/DDBJ whole genome shotgun (WGS) entry which is preliminary data.</text>
</comment>
<dbReference type="AlphaFoldDB" id="A0A7Y9DWB3"/>
<feature type="transmembrane region" description="Helical" evidence="2">
    <location>
        <begin position="249"/>
        <end position="280"/>
    </location>
</feature>
<dbReference type="RefSeq" id="WP_179794104.1">
    <property type="nucleotide sequence ID" value="NZ_BAABHP010000021.1"/>
</dbReference>
<organism evidence="3 4">
    <name type="scientific">Actinomycetospora corticicola</name>
    <dbReference type="NCBI Taxonomy" id="663602"/>
    <lineage>
        <taxon>Bacteria</taxon>
        <taxon>Bacillati</taxon>
        <taxon>Actinomycetota</taxon>
        <taxon>Actinomycetes</taxon>
        <taxon>Pseudonocardiales</taxon>
        <taxon>Pseudonocardiaceae</taxon>
        <taxon>Actinomycetospora</taxon>
    </lineage>
</organism>